<organism evidence="1 2">
    <name type="scientific">Acidithiobacillus sulfuriphilus</name>
    <dbReference type="NCBI Taxonomy" id="1867749"/>
    <lineage>
        <taxon>Bacteria</taxon>
        <taxon>Pseudomonadati</taxon>
        <taxon>Pseudomonadota</taxon>
        <taxon>Acidithiobacillia</taxon>
        <taxon>Acidithiobacillales</taxon>
        <taxon>Acidithiobacillaceae</taxon>
        <taxon>Acidithiobacillus</taxon>
    </lineage>
</organism>
<evidence type="ECO:0000313" key="2">
    <source>
        <dbReference type="Proteomes" id="UP000271650"/>
    </source>
</evidence>
<protein>
    <submittedName>
        <fullName evidence="1">Uncharacterized protein</fullName>
    </submittedName>
</protein>
<proteinExistence type="predicted"/>
<keyword evidence="2" id="KW-1185">Reference proteome</keyword>
<dbReference type="EMBL" id="CP127527">
    <property type="protein sequence ID" value="XRI78159.1"/>
    <property type="molecule type" value="Genomic_DNA"/>
</dbReference>
<name>A0ACD5HRH4_9PROT</name>
<accession>A0ACD5HRH4</accession>
<reference evidence="1 2" key="1">
    <citation type="journal article" date="2019" name="Int. J. Syst. Evol. Microbiol.">
        <title>Acidithiobacillus sulfuriphilus sp. nov.: an extremely acidophilic sulfur-oxidizing chemolithotroph isolated from a neutral pH environment.</title>
        <authorList>
            <person name="Falagan C."/>
            <person name="Moya-Beltran A."/>
            <person name="Castro M."/>
            <person name="Quatrini R."/>
            <person name="Johnson D.B."/>
        </authorList>
    </citation>
    <scope>NUCLEOTIDE SEQUENCE [LARGE SCALE GENOMIC DNA]</scope>
    <source>
        <strain evidence="1 2">CJ-2</strain>
    </source>
</reference>
<dbReference type="Proteomes" id="UP000271650">
    <property type="component" value="Chromosome"/>
</dbReference>
<sequence length="73" mass="8239">MIHAFRHEYSRTPLWGTAGGGHRIVTVRWRLFQVPGRVIRHAGAWVLKVATTFAADFADIRARGYATLHELAP</sequence>
<gene>
    <name evidence="1" type="ORF">EC580_005670</name>
</gene>
<evidence type="ECO:0000313" key="1">
    <source>
        <dbReference type="EMBL" id="XRI78159.1"/>
    </source>
</evidence>